<dbReference type="EMBL" id="AHFK01000056">
    <property type="protein sequence ID" value="EOQ08930.1"/>
    <property type="molecule type" value="Genomic_DNA"/>
</dbReference>
<proteinExistence type="predicted"/>
<sequence length="183" mass="18498">TGATGITGATGPTGATGATGATGIIGATGPTGPILPAVLTNMSYRSDVPQTIPPLGFIEFNQNQEINGFILPPLPTNFIIIPEDGFYKIEIYVSATAGSLTPITFGVFLSGGSGIFLKTVSINTAGGELSTSIFASVPAGSTVQVQNLSATAITLPSIPIVNVPSQAFGETARLSVYKIGPAR</sequence>
<comment type="caution">
    <text evidence="1">The sequence shown here is derived from an EMBL/GenBank/DDBJ whole genome shotgun (WGS) entry which is preliminary data.</text>
</comment>
<organism evidence="1 2">
    <name type="scientific">Bacillus cereus VD184</name>
    <dbReference type="NCBI Taxonomy" id="1053242"/>
    <lineage>
        <taxon>Bacteria</taxon>
        <taxon>Bacillati</taxon>
        <taxon>Bacillota</taxon>
        <taxon>Bacilli</taxon>
        <taxon>Bacillales</taxon>
        <taxon>Bacillaceae</taxon>
        <taxon>Bacillus</taxon>
        <taxon>Bacillus cereus group</taxon>
    </lineage>
</organism>
<dbReference type="AlphaFoldDB" id="A0A9W5R5N8"/>
<dbReference type="Gene3D" id="2.60.120.40">
    <property type="match status" value="1"/>
</dbReference>
<dbReference type="Proteomes" id="UP000014028">
    <property type="component" value="Unassembled WGS sequence"/>
</dbReference>
<accession>A0A9W5R5N8</accession>
<evidence type="ECO:0000313" key="1">
    <source>
        <dbReference type="EMBL" id="EOQ08930.1"/>
    </source>
</evidence>
<evidence type="ECO:0000313" key="2">
    <source>
        <dbReference type="Proteomes" id="UP000014028"/>
    </source>
</evidence>
<evidence type="ECO:0008006" key="3">
    <source>
        <dbReference type="Google" id="ProtNLM"/>
    </source>
</evidence>
<reference evidence="1 2" key="1">
    <citation type="submission" date="2012-12" db="EMBL/GenBank/DDBJ databases">
        <title>The Genome Sequence of Bacillus cereus VD184.</title>
        <authorList>
            <consortium name="The Broad Institute Genome Sequencing Platform"/>
            <consortium name="The Broad Institute Genome Sequencing Center for Infectious Disease"/>
            <person name="Feldgarden M."/>
            <person name="Van der Auwera G.A."/>
            <person name="Mahillon J."/>
            <person name="Duprez V."/>
            <person name="Timmery S."/>
            <person name="Mattelet C."/>
            <person name="Dierick K."/>
            <person name="Sun M."/>
            <person name="Yu Z."/>
            <person name="Zhu L."/>
            <person name="Hu X."/>
            <person name="Shank E.B."/>
            <person name="Swiecicka I."/>
            <person name="Hansen B.M."/>
            <person name="Andrup L."/>
            <person name="Walker B."/>
            <person name="Young S.K."/>
            <person name="Zeng Q."/>
            <person name="Gargeya S."/>
            <person name="Fitzgerald M."/>
            <person name="Haas B."/>
            <person name="Abouelleil A."/>
            <person name="Alvarado L."/>
            <person name="Arachchi H.M."/>
            <person name="Berlin A.M."/>
            <person name="Chapman S.B."/>
            <person name="Dewar J."/>
            <person name="Goldberg J."/>
            <person name="Griggs A."/>
            <person name="Gujja S."/>
            <person name="Hansen M."/>
            <person name="Howarth C."/>
            <person name="Imamovic A."/>
            <person name="Larimer J."/>
            <person name="McCowan C."/>
            <person name="Murphy C."/>
            <person name="Neiman D."/>
            <person name="Pearson M."/>
            <person name="Priest M."/>
            <person name="Roberts A."/>
            <person name="Saif S."/>
            <person name="Shea T."/>
            <person name="Sisk P."/>
            <person name="Sykes S."/>
            <person name="Wortman J."/>
            <person name="Nusbaum C."/>
            <person name="Birren B."/>
        </authorList>
    </citation>
    <scope>NUCLEOTIDE SEQUENCE [LARGE SCALE GENOMIC DNA]</scope>
    <source>
        <strain evidence="1 2">VD184</strain>
    </source>
</reference>
<dbReference type="InterPro" id="IPR008983">
    <property type="entry name" value="Tumour_necrosis_fac-like_dom"/>
</dbReference>
<name>A0A9W5R5N8_BACCE</name>
<feature type="non-terminal residue" evidence="1">
    <location>
        <position position="1"/>
    </location>
</feature>
<gene>
    <name evidence="1" type="ORF">IKC_06405</name>
</gene>
<protein>
    <recommendedName>
        <fullName evidence="3">Triple helix repeat-containing collagen</fullName>
    </recommendedName>
</protein>